<feature type="domain" description="CusB-like beta-barrel" evidence="7">
    <location>
        <begin position="214"/>
        <end position="285"/>
    </location>
</feature>
<keyword evidence="10" id="KW-1185">Reference proteome</keyword>
<keyword evidence="5" id="KW-1133">Transmembrane helix</keyword>
<feature type="domain" description="Multidrug resistance protein MdtA-like C-terminal permuted SH3" evidence="8">
    <location>
        <begin position="292"/>
        <end position="355"/>
    </location>
</feature>
<dbReference type="EMBL" id="MPKY01000001">
    <property type="protein sequence ID" value="OJT00342.1"/>
    <property type="molecule type" value="Genomic_DNA"/>
</dbReference>
<protein>
    <submittedName>
        <fullName evidence="9">Efflux transporter periplasmic adaptor subunit</fullName>
    </submittedName>
</protein>
<keyword evidence="5" id="KW-0472">Membrane</keyword>
<evidence type="ECO:0000313" key="9">
    <source>
        <dbReference type="EMBL" id="OJT00342.1"/>
    </source>
</evidence>
<dbReference type="InterPro" id="IPR058792">
    <property type="entry name" value="Beta-barrel_RND_2"/>
</dbReference>
<dbReference type="InterPro" id="IPR058627">
    <property type="entry name" value="MdtA-like_C"/>
</dbReference>
<dbReference type="Pfam" id="PF25954">
    <property type="entry name" value="Beta-barrel_RND_2"/>
    <property type="match status" value="1"/>
</dbReference>
<keyword evidence="3" id="KW-0813">Transport</keyword>
<keyword evidence="4" id="KW-0175">Coiled coil</keyword>
<proteinExistence type="inferred from homology"/>
<evidence type="ECO:0000313" key="10">
    <source>
        <dbReference type="Proteomes" id="UP000183986"/>
    </source>
</evidence>
<sequence>MSHSESGRSTSPTAKTFQTVVLVLITITLVSGGLYYWKTQRQAGAEGWSGGGPIDVVATTVQATDAPVTLEALGEVRAVNQVSLSADVAGRVSDIAFEPGENVEAGTLLVQLDDATEQAELAAANADARFARDQFQRAEGLFSKDAISRELLQQRLAERDRAVANVKQIEARIRQKQIRAPFDGKLGLRHIDLGEQINAGDTVVSLTDLATLNIRFDVPQRELARVKVGQQIHLQSDVSGQETMVATIGVIEPQVNQNTRNVTLQATLDNRDGKLQPGMYVSVGVQLPEEPDALVLPATAVVTSSSGDTAVVVRDLSEDNIGQGETVPVVVGRRFGDHLVIEKGLKPGDVVLTEGQLRVRPGADLKVQTLSPTTNADSGGAS</sequence>
<accession>A0A1M2UYD5</accession>
<feature type="domain" description="Multidrug resistance protein MdtA-like barrel-sandwich hybrid" evidence="6">
    <location>
        <begin position="80"/>
        <end position="206"/>
    </location>
</feature>
<comment type="subcellular location">
    <subcellularLocation>
        <location evidence="1">Cell envelope</location>
    </subcellularLocation>
</comment>
<evidence type="ECO:0000256" key="4">
    <source>
        <dbReference type="ARBA" id="ARBA00023054"/>
    </source>
</evidence>
<evidence type="ECO:0000256" key="5">
    <source>
        <dbReference type="SAM" id="Phobius"/>
    </source>
</evidence>
<dbReference type="FunFam" id="2.40.30.170:FF:000010">
    <property type="entry name" value="Efflux RND transporter periplasmic adaptor subunit"/>
    <property type="match status" value="1"/>
</dbReference>
<dbReference type="OrthoDB" id="9806939at2"/>
<dbReference type="Gene3D" id="1.10.287.470">
    <property type="entry name" value="Helix hairpin bin"/>
    <property type="match status" value="1"/>
</dbReference>
<dbReference type="NCBIfam" id="TIGR01730">
    <property type="entry name" value="RND_mfp"/>
    <property type="match status" value="1"/>
</dbReference>
<evidence type="ECO:0000256" key="2">
    <source>
        <dbReference type="ARBA" id="ARBA00009477"/>
    </source>
</evidence>
<dbReference type="Gene3D" id="2.40.420.20">
    <property type="match status" value="1"/>
</dbReference>
<comment type="caution">
    <text evidence="9">The sequence shown here is derived from an EMBL/GenBank/DDBJ whole genome shotgun (WGS) entry which is preliminary data.</text>
</comment>
<feature type="transmembrane region" description="Helical" evidence="5">
    <location>
        <begin position="20"/>
        <end position="37"/>
    </location>
</feature>
<dbReference type="AlphaFoldDB" id="A0A1M2UYD5"/>
<dbReference type="InterPro" id="IPR058625">
    <property type="entry name" value="MdtA-like_BSH"/>
</dbReference>
<dbReference type="PANTHER" id="PTHR30469:SF29">
    <property type="entry name" value="BLR2860 PROTEIN"/>
    <property type="match status" value="1"/>
</dbReference>
<evidence type="ECO:0000259" key="8">
    <source>
        <dbReference type="Pfam" id="PF25967"/>
    </source>
</evidence>
<dbReference type="Gene3D" id="2.40.30.170">
    <property type="match status" value="1"/>
</dbReference>
<dbReference type="Proteomes" id="UP000183986">
    <property type="component" value="Unassembled WGS sequence"/>
</dbReference>
<dbReference type="Pfam" id="PF25967">
    <property type="entry name" value="RND-MFP_C"/>
    <property type="match status" value="1"/>
</dbReference>
<reference evidence="9" key="1">
    <citation type="submission" date="2016-11" db="EMBL/GenBank/DDBJ databases">
        <title>Draft Genome Sequence of Marinobacter hydrocarbonoclasticus strain STW2, a polyaromatic aromatic hydrocarbon degrading and denitrifying bacterium from rhizosphere of Seagrass Enhalus acodoides.</title>
        <authorList>
            <person name="Ling J."/>
            <person name="Dong J."/>
        </authorList>
    </citation>
    <scope>NUCLEOTIDE SEQUENCE [LARGE SCALE GENOMIC DNA]</scope>
    <source>
        <strain evidence="9">STW2</strain>
    </source>
</reference>
<comment type="similarity">
    <text evidence="2">Belongs to the membrane fusion protein (MFP) (TC 8.A.1) family.</text>
</comment>
<name>A0A1M2UYD5_MARNT</name>
<dbReference type="SUPFAM" id="SSF111369">
    <property type="entry name" value="HlyD-like secretion proteins"/>
    <property type="match status" value="1"/>
</dbReference>
<organism evidence="9 10">
    <name type="scientific">Marinobacter nauticus</name>
    <name type="common">Marinobacter hydrocarbonoclasticus</name>
    <name type="synonym">Marinobacter aquaeolei</name>
    <dbReference type="NCBI Taxonomy" id="2743"/>
    <lineage>
        <taxon>Bacteria</taxon>
        <taxon>Pseudomonadati</taxon>
        <taxon>Pseudomonadota</taxon>
        <taxon>Gammaproteobacteria</taxon>
        <taxon>Pseudomonadales</taxon>
        <taxon>Marinobacteraceae</taxon>
        <taxon>Marinobacter</taxon>
    </lineage>
</organism>
<dbReference type="InterPro" id="IPR006143">
    <property type="entry name" value="RND_pump_MFP"/>
</dbReference>
<evidence type="ECO:0000259" key="7">
    <source>
        <dbReference type="Pfam" id="PF25954"/>
    </source>
</evidence>
<evidence type="ECO:0000256" key="3">
    <source>
        <dbReference type="ARBA" id="ARBA00022448"/>
    </source>
</evidence>
<evidence type="ECO:0000259" key="6">
    <source>
        <dbReference type="Pfam" id="PF25917"/>
    </source>
</evidence>
<dbReference type="RefSeq" id="WP_072677232.1">
    <property type="nucleotide sequence ID" value="NZ_MPKY01000001.1"/>
</dbReference>
<dbReference type="GO" id="GO:1990281">
    <property type="term" value="C:efflux pump complex"/>
    <property type="evidence" value="ECO:0007669"/>
    <property type="project" value="TreeGrafter"/>
</dbReference>
<gene>
    <name evidence="9" type="ORF">BEE62_09790</name>
</gene>
<evidence type="ECO:0000256" key="1">
    <source>
        <dbReference type="ARBA" id="ARBA00004196"/>
    </source>
</evidence>
<dbReference type="Pfam" id="PF25917">
    <property type="entry name" value="BSH_RND"/>
    <property type="match status" value="1"/>
</dbReference>
<dbReference type="PANTHER" id="PTHR30469">
    <property type="entry name" value="MULTIDRUG RESISTANCE PROTEIN MDTA"/>
    <property type="match status" value="1"/>
</dbReference>
<keyword evidence="5" id="KW-0812">Transmembrane</keyword>
<dbReference type="GO" id="GO:0015562">
    <property type="term" value="F:efflux transmembrane transporter activity"/>
    <property type="evidence" value="ECO:0007669"/>
    <property type="project" value="TreeGrafter"/>
</dbReference>
<dbReference type="Gene3D" id="2.40.50.100">
    <property type="match status" value="1"/>
</dbReference>